<organism evidence="1">
    <name type="scientific">hydrothermal vent metagenome</name>
    <dbReference type="NCBI Taxonomy" id="652676"/>
    <lineage>
        <taxon>unclassified sequences</taxon>
        <taxon>metagenomes</taxon>
        <taxon>ecological metagenomes</taxon>
    </lineage>
</organism>
<proteinExistence type="predicted"/>
<protein>
    <submittedName>
        <fullName evidence="1">Uncharacterized protein</fullName>
    </submittedName>
</protein>
<reference evidence="1" key="1">
    <citation type="submission" date="2018-06" db="EMBL/GenBank/DDBJ databases">
        <authorList>
            <person name="Zhirakovskaya E."/>
        </authorList>
    </citation>
    <scope>NUCLEOTIDE SEQUENCE</scope>
</reference>
<dbReference type="EMBL" id="UOEM01000027">
    <property type="protein sequence ID" value="VAW11067.1"/>
    <property type="molecule type" value="Genomic_DNA"/>
</dbReference>
<dbReference type="AlphaFoldDB" id="A0A3B0TCF0"/>
<sequence length="197" mass="21087">MAAGTYERGGVGDTGKRWFLRAAACSAALAVSGCSTSFSDIDIFSSEPPPCPSAGTLVDAATITEFAKARSTADSNIRYRAEITRSAYDCSVSGNSVTGTVGIVGEVSLGRRGRAGDITLPLFIAVTIRDAEVVTKRFEVVDVTIPRGQKRASFEKIIPNFDFDIRSGRKTVDYELLIGFNLSPEQVAYNRDQLDGS</sequence>
<name>A0A3B0TCF0_9ZZZZ</name>
<gene>
    <name evidence="1" type="ORF">MNBD_ALPHA09-1463</name>
</gene>
<evidence type="ECO:0000313" key="1">
    <source>
        <dbReference type="EMBL" id="VAW11067.1"/>
    </source>
</evidence>
<accession>A0A3B0TCF0</accession>